<keyword evidence="3" id="KW-1185">Reference proteome</keyword>
<dbReference type="OrthoDB" id="2173042at2"/>
<keyword evidence="1" id="KW-0732">Signal</keyword>
<gene>
    <name evidence="2" type="ORF">MUDAN_MDHGFNIF_00419</name>
</gene>
<dbReference type="Proteomes" id="UP000289996">
    <property type="component" value="Unassembled WGS sequence"/>
</dbReference>
<organism evidence="2 3">
    <name type="scientific">Lactiplantibacillus mudanjiangensis</name>
    <dbReference type="NCBI Taxonomy" id="1296538"/>
    <lineage>
        <taxon>Bacteria</taxon>
        <taxon>Bacillati</taxon>
        <taxon>Bacillota</taxon>
        <taxon>Bacilli</taxon>
        <taxon>Lactobacillales</taxon>
        <taxon>Lactobacillaceae</taxon>
        <taxon>Lactiplantibacillus</taxon>
    </lineage>
</organism>
<feature type="chain" id="PRO_5024807042" evidence="1">
    <location>
        <begin position="25"/>
        <end position="288"/>
    </location>
</feature>
<protein>
    <submittedName>
        <fullName evidence="2">D-alanyl-D-alanine carboxypeptidase [Lactobacillus zymae]</fullName>
    </submittedName>
</protein>
<evidence type="ECO:0000313" key="3">
    <source>
        <dbReference type="Proteomes" id="UP000289996"/>
    </source>
</evidence>
<evidence type="ECO:0000313" key="2">
    <source>
        <dbReference type="EMBL" id="VDG27053.1"/>
    </source>
</evidence>
<keyword evidence="2" id="KW-0378">Hydrolase</keyword>
<name>A0A660E2J7_9LACO</name>
<evidence type="ECO:0000256" key="1">
    <source>
        <dbReference type="SAM" id="SignalP"/>
    </source>
</evidence>
<keyword evidence="2" id="KW-0645">Protease</keyword>
<keyword evidence="2" id="KW-0121">Carboxypeptidase</keyword>
<accession>A0A660E2J7</accession>
<sequence>MRNLLIGCGLLLAGLSFGSVRSQAATTSQYSAKRSRNVRLVWRKSMGRHAYHNQQRGARYSQHLGTKYGVNTTTGQVTWYTDAHEKLFNKTTKKSAIYYHVKNADHSMNGWIWRGYLTPTIGSSSQDTLALRLIDELGGLEGAHADATTIAQAKTVLTQMMSTKYHFVNNTGNDYDNFVETAAIAASQKDANAQQYQKLLKANQLVEGFGMAKAKCVAAIGTKTQLTQDLYNRFQVDENWGIPEGTFYRKAKVGIATQPVANAKYGRYAMFVIVRLPAAYAQQVFVDE</sequence>
<feature type="signal peptide" evidence="1">
    <location>
        <begin position="1"/>
        <end position="24"/>
    </location>
</feature>
<dbReference type="EMBL" id="UYIG01000001">
    <property type="protein sequence ID" value="VDG27053.1"/>
    <property type="molecule type" value="Genomic_DNA"/>
</dbReference>
<dbReference type="GO" id="GO:0004180">
    <property type="term" value="F:carboxypeptidase activity"/>
    <property type="evidence" value="ECO:0007669"/>
    <property type="project" value="UniProtKB-KW"/>
</dbReference>
<proteinExistence type="predicted"/>
<reference evidence="2 3" key="1">
    <citation type="submission" date="2018-11" db="EMBL/GenBank/DDBJ databases">
        <authorList>
            <person name="Wuyts S."/>
        </authorList>
    </citation>
    <scope>NUCLEOTIDE SEQUENCE [LARGE SCALE GENOMIC DNA]</scope>
    <source>
        <strain evidence="2">Lactobacillus mudanjiangensis AMBF249</strain>
    </source>
</reference>
<dbReference type="AlphaFoldDB" id="A0A660E2J7"/>
<dbReference type="RefSeq" id="WP_130844683.1">
    <property type="nucleotide sequence ID" value="NZ_BJDY01000003.1"/>
</dbReference>